<dbReference type="InterPro" id="IPR001021">
    <property type="entry name" value="Ribosomal_bL25_long"/>
</dbReference>
<dbReference type="InterPro" id="IPR029751">
    <property type="entry name" value="Ribosomal_L25_dom"/>
</dbReference>
<dbReference type="Pfam" id="PF01386">
    <property type="entry name" value="Ribosomal_L25p"/>
    <property type="match status" value="1"/>
</dbReference>
<evidence type="ECO:0000313" key="9">
    <source>
        <dbReference type="EMBL" id="OEH83950.1"/>
    </source>
</evidence>
<gene>
    <name evidence="5" type="primary">rplY</name>
    <name evidence="5" type="synonym">ctc</name>
    <name evidence="9" type="ORF">BCR26_00300</name>
</gene>
<dbReference type="EMBL" id="MIEK01000001">
    <property type="protein sequence ID" value="OEH83950.1"/>
    <property type="molecule type" value="Genomic_DNA"/>
</dbReference>
<proteinExistence type="inferred from homology"/>
<dbReference type="InterPro" id="IPR011035">
    <property type="entry name" value="Ribosomal_bL25/Gln-tRNA_synth"/>
</dbReference>
<reference evidence="9 10" key="1">
    <citation type="submission" date="2016-09" db="EMBL/GenBank/DDBJ databases">
        <authorList>
            <person name="Capua I."/>
            <person name="De Benedictis P."/>
            <person name="Joannis T."/>
            <person name="Lombin L.H."/>
            <person name="Cattoli G."/>
        </authorList>
    </citation>
    <scope>NUCLEOTIDE SEQUENCE [LARGE SCALE GENOMIC DNA]</scope>
    <source>
        <strain evidence="9 10">LMG 25899</strain>
    </source>
</reference>
<dbReference type="InterPro" id="IPR020930">
    <property type="entry name" value="Ribosomal_uL5_bac-type"/>
</dbReference>
<comment type="caution">
    <text evidence="9">The sequence shown here is derived from an EMBL/GenBank/DDBJ whole genome shotgun (WGS) entry which is preliminary data.</text>
</comment>
<comment type="function">
    <text evidence="5">This is one of the proteins that binds to the 5S RNA in the ribosome where it forms part of the central protuberance.</text>
</comment>
<feature type="domain" description="Large ribosomal subunit protein bL25 beta" evidence="8">
    <location>
        <begin position="100"/>
        <end position="181"/>
    </location>
</feature>
<evidence type="ECO:0000256" key="6">
    <source>
        <dbReference type="SAM" id="MobiDB-lite"/>
    </source>
</evidence>
<dbReference type="Pfam" id="PF14693">
    <property type="entry name" value="Ribosomal_TL5_C"/>
    <property type="match status" value="1"/>
</dbReference>
<keyword evidence="1 5" id="KW-0699">rRNA-binding</keyword>
<keyword evidence="4 5" id="KW-0687">Ribonucleoprotein</keyword>
<dbReference type="CDD" id="cd00495">
    <property type="entry name" value="Ribosomal_L25_TL5_CTC"/>
    <property type="match status" value="1"/>
</dbReference>
<dbReference type="Proteomes" id="UP000095256">
    <property type="component" value="Unassembled WGS sequence"/>
</dbReference>
<dbReference type="HAMAP" id="MF_01334">
    <property type="entry name" value="Ribosomal_bL25_CTC"/>
    <property type="match status" value="1"/>
</dbReference>
<evidence type="ECO:0000259" key="7">
    <source>
        <dbReference type="Pfam" id="PF01386"/>
    </source>
</evidence>
<dbReference type="InterPro" id="IPR020057">
    <property type="entry name" value="Ribosomal_bL25_b-dom"/>
</dbReference>
<dbReference type="OrthoDB" id="9790002at2"/>
<evidence type="ECO:0000256" key="2">
    <source>
        <dbReference type="ARBA" id="ARBA00022884"/>
    </source>
</evidence>
<evidence type="ECO:0000256" key="3">
    <source>
        <dbReference type="ARBA" id="ARBA00022980"/>
    </source>
</evidence>
<dbReference type="STRING" id="762845.BCR26_00300"/>
<dbReference type="NCBIfam" id="NF004133">
    <property type="entry name" value="PRK05618.2-4"/>
    <property type="match status" value="1"/>
</dbReference>
<comment type="similarity">
    <text evidence="5">Belongs to the bacterial ribosomal protein bL25 family. CTC subfamily.</text>
</comment>
<dbReference type="Gene3D" id="2.170.120.20">
    <property type="entry name" value="Ribosomal protein L25, beta domain"/>
    <property type="match status" value="1"/>
</dbReference>
<dbReference type="PANTHER" id="PTHR33284:SF1">
    <property type="entry name" value="RIBOSOMAL PROTEIN L25_GLN-TRNA SYNTHETASE, ANTI-CODON-BINDING DOMAIN-CONTAINING PROTEIN"/>
    <property type="match status" value="1"/>
</dbReference>
<feature type="domain" description="Large ribosomal subunit protein bL25 L25" evidence="7">
    <location>
        <begin position="5"/>
        <end position="91"/>
    </location>
</feature>
<dbReference type="GO" id="GO:0006412">
    <property type="term" value="P:translation"/>
    <property type="evidence" value="ECO:0007669"/>
    <property type="project" value="UniProtKB-UniRule"/>
</dbReference>
<keyword evidence="10" id="KW-1185">Reference proteome</keyword>
<keyword evidence="3 5" id="KW-0689">Ribosomal protein</keyword>
<name>A0A1E5L1D6_9ENTE</name>
<dbReference type="InterPro" id="IPR020056">
    <property type="entry name" value="Rbsml_bL25/Gln-tRNA_synth_N"/>
</dbReference>
<dbReference type="PANTHER" id="PTHR33284">
    <property type="entry name" value="RIBOSOMAL PROTEIN L25/GLN-TRNA SYNTHETASE, ANTI-CODON-BINDING DOMAIN-CONTAINING PROTEIN"/>
    <property type="match status" value="1"/>
</dbReference>
<dbReference type="GO" id="GO:0022625">
    <property type="term" value="C:cytosolic large ribosomal subunit"/>
    <property type="evidence" value="ECO:0007669"/>
    <property type="project" value="TreeGrafter"/>
</dbReference>
<comment type="subunit">
    <text evidence="5">Part of the 50S ribosomal subunit; part of the 5S rRNA/L5/L18/L25 subcomplex. Contacts the 5S rRNA. Binds to the 5S rRNA independently of L5 and L18.</text>
</comment>
<protein>
    <recommendedName>
        <fullName evidence="5">Large ribosomal subunit protein bL25</fullName>
    </recommendedName>
    <alternativeName>
        <fullName evidence="5">General stress protein CTC</fullName>
    </alternativeName>
</protein>
<evidence type="ECO:0000259" key="8">
    <source>
        <dbReference type="Pfam" id="PF14693"/>
    </source>
</evidence>
<sequence length="205" mass="22449">MSVSLEVKERAVRPRSLRKQLRHSGQVPAVVYGYQIESTPISVNEKELTKTLREHGVNAVISMTVGGKKINTLMYKAQLNTFTSEIEHVEFLAVNMNEETEVEAEIVLIGESKGVKVGGVLTQNLYNVLVSATPDKLPERVEVDITEMAIGDSLVIADLPVNKDYTIVTDGEEQIVAVTEAQSGSEEVSADAPEPEVIGEKEKEK</sequence>
<keyword evidence="2 5" id="KW-0694">RNA-binding</keyword>
<dbReference type="GO" id="GO:0008097">
    <property type="term" value="F:5S rRNA binding"/>
    <property type="evidence" value="ECO:0007669"/>
    <property type="project" value="InterPro"/>
</dbReference>
<dbReference type="AlphaFoldDB" id="A0A1E5L1D6"/>
<dbReference type="SUPFAM" id="SSF50715">
    <property type="entry name" value="Ribosomal protein L25-like"/>
    <property type="match status" value="1"/>
</dbReference>
<evidence type="ECO:0000256" key="1">
    <source>
        <dbReference type="ARBA" id="ARBA00022730"/>
    </source>
</evidence>
<dbReference type="RefSeq" id="WP_069696961.1">
    <property type="nucleotide sequence ID" value="NZ_JAGGMA010000011.1"/>
</dbReference>
<evidence type="ECO:0000256" key="5">
    <source>
        <dbReference type="HAMAP-Rule" id="MF_01334"/>
    </source>
</evidence>
<dbReference type="NCBIfam" id="TIGR00731">
    <property type="entry name" value="bL25_bact_ctc"/>
    <property type="match status" value="1"/>
</dbReference>
<feature type="region of interest" description="Disordered" evidence="6">
    <location>
        <begin position="180"/>
        <end position="205"/>
    </location>
</feature>
<evidence type="ECO:0000256" key="4">
    <source>
        <dbReference type="ARBA" id="ARBA00023274"/>
    </source>
</evidence>
<dbReference type="GO" id="GO:0003735">
    <property type="term" value="F:structural constituent of ribosome"/>
    <property type="evidence" value="ECO:0007669"/>
    <property type="project" value="InterPro"/>
</dbReference>
<dbReference type="InterPro" id="IPR037121">
    <property type="entry name" value="Ribosomal_bL25_C"/>
</dbReference>
<evidence type="ECO:0000313" key="10">
    <source>
        <dbReference type="Proteomes" id="UP000095256"/>
    </source>
</evidence>
<accession>A0A1E5L1D6</accession>
<dbReference type="Gene3D" id="2.40.240.10">
    <property type="entry name" value="Ribosomal Protein L25, Chain P"/>
    <property type="match status" value="1"/>
</dbReference>
<organism evidence="9 10">
    <name type="scientific">Enterococcus rivorum</name>
    <dbReference type="NCBI Taxonomy" id="762845"/>
    <lineage>
        <taxon>Bacteria</taxon>
        <taxon>Bacillati</taxon>
        <taxon>Bacillota</taxon>
        <taxon>Bacilli</taxon>
        <taxon>Lactobacillales</taxon>
        <taxon>Enterococcaceae</taxon>
        <taxon>Enterococcus</taxon>
    </lineage>
</organism>